<evidence type="ECO:0000313" key="4">
    <source>
        <dbReference type="Proteomes" id="UP001431776"/>
    </source>
</evidence>
<dbReference type="RefSeq" id="WP_349247013.1">
    <property type="nucleotide sequence ID" value="NZ_JASCXX010000042.1"/>
</dbReference>
<reference evidence="3" key="1">
    <citation type="submission" date="2023-05" db="EMBL/GenBank/DDBJ databases">
        <title>Anaerotaeda fermentans gen. nov., sp. nov., a novel anaerobic planctomycete of the new family within the order Sedimentisphaerales isolated from Taman Peninsula, Russia.</title>
        <authorList>
            <person name="Khomyakova M.A."/>
            <person name="Merkel A.Y."/>
            <person name="Slobodkin A.I."/>
        </authorList>
    </citation>
    <scope>NUCLEOTIDE SEQUENCE</scope>
    <source>
        <strain evidence="3">M17dextr</strain>
    </source>
</reference>
<keyword evidence="2" id="KW-0812">Transmembrane</keyword>
<accession>A0AAW6U970</accession>
<evidence type="ECO:0000313" key="3">
    <source>
        <dbReference type="EMBL" id="MDI6451603.1"/>
    </source>
</evidence>
<evidence type="ECO:0000256" key="2">
    <source>
        <dbReference type="SAM" id="Phobius"/>
    </source>
</evidence>
<dbReference type="AlphaFoldDB" id="A0AAW6U970"/>
<protein>
    <submittedName>
        <fullName evidence="3">Uncharacterized protein</fullName>
    </submittedName>
</protein>
<keyword evidence="4" id="KW-1185">Reference proteome</keyword>
<keyword evidence="2" id="KW-0472">Membrane</keyword>
<comment type="caution">
    <text evidence="3">The sequence shown here is derived from an EMBL/GenBank/DDBJ whole genome shotgun (WGS) entry which is preliminary data.</text>
</comment>
<organism evidence="3 4">
    <name type="scientific">Anaerobaca lacustris</name>
    <dbReference type="NCBI Taxonomy" id="3044600"/>
    <lineage>
        <taxon>Bacteria</taxon>
        <taxon>Pseudomonadati</taxon>
        <taxon>Planctomycetota</taxon>
        <taxon>Phycisphaerae</taxon>
        <taxon>Sedimentisphaerales</taxon>
        <taxon>Anaerobacaceae</taxon>
        <taxon>Anaerobaca</taxon>
    </lineage>
</organism>
<feature type="compositionally biased region" description="Acidic residues" evidence="1">
    <location>
        <begin position="80"/>
        <end position="100"/>
    </location>
</feature>
<feature type="transmembrane region" description="Helical" evidence="2">
    <location>
        <begin position="41"/>
        <end position="59"/>
    </location>
</feature>
<sequence length="100" mass="10904">MKTLKVAVIVLLAAVVINVVRGPADFPLPHILPLSGGFRPGIYDLGALGMILLCLWGLVRVSRLGRPRDEDSRISSTSDGYEEVDDDEDIDDRPEEDSDA</sequence>
<gene>
    <name evidence="3" type="ORF">QJ522_21250</name>
</gene>
<name>A0AAW6U970_9BACT</name>
<evidence type="ECO:0000256" key="1">
    <source>
        <dbReference type="SAM" id="MobiDB-lite"/>
    </source>
</evidence>
<proteinExistence type="predicted"/>
<dbReference type="Proteomes" id="UP001431776">
    <property type="component" value="Unassembled WGS sequence"/>
</dbReference>
<dbReference type="EMBL" id="JASCXX010000042">
    <property type="protein sequence ID" value="MDI6451603.1"/>
    <property type="molecule type" value="Genomic_DNA"/>
</dbReference>
<feature type="region of interest" description="Disordered" evidence="1">
    <location>
        <begin position="66"/>
        <end position="100"/>
    </location>
</feature>
<keyword evidence="2" id="KW-1133">Transmembrane helix</keyword>